<dbReference type="EMBL" id="PNOT02000188">
    <property type="protein sequence ID" value="TSE09584.1"/>
    <property type="molecule type" value="Genomic_DNA"/>
</dbReference>
<reference evidence="1" key="1">
    <citation type="submission" date="2019-07" db="EMBL/GenBank/DDBJ databases">
        <title>Mesorhizobum intechiensis sp. nov. isolated from nodules of Lotus tenuis growing in lowlands of the Flooding Pampa, Argentina.</title>
        <authorList>
            <person name="Estrella M.J."/>
            <person name="Torres Tejerizo G.A."/>
            <person name="Cumpa Velazquez L.M."/>
            <person name="Fontana F."/>
            <person name="Hansen L."/>
            <person name="Pistorio M."/>
            <person name="Sannazzaro A.I."/>
        </authorList>
    </citation>
    <scope>NUCLEOTIDE SEQUENCE</scope>
    <source>
        <strain evidence="1">BD68</strain>
    </source>
</reference>
<keyword evidence="2" id="KW-1185">Reference proteome</keyword>
<gene>
    <name evidence="1" type="ORF">C1D09_015810</name>
</gene>
<dbReference type="AlphaFoldDB" id="A0A8T9AQS9"/>
<evidence type="ECO:0000313" key="2">
    <source>
        <dbReference type="Proteomes" id="UP000235507"/>
    </source>
</evidence>
<comment type="caution">
    <text evidence="1">The sequence shown here is derived from an EMBL/GenBank/DDBJ whole genome shotgun (WGS) entry which is preliminary data.</text>
</comment>
<protein>
    <recommendedName>
        <fullName evidence="3">SMI1/KNR4 family protein</fullName>
    </recommendedName>
</protein>
<accession>A0A8T9AQS9</accession>
<name>A0A8T9AQS9_9HYPH</name>
<evidence type="ECO:0000313" key="1">
    <source>
        <dbReference type="EMBL" id="TSE09584.1"/>
    </source>
</evidence>
<dbReference type="Proteomes" id="UP000235507">
    <property type="component" value="Unassembled WGS sequence"/>
</dbReference>
<evidence type="ECO:0008006" key="3">
    <source>
        <dbReference type="Google" id="ProtNLM"/>
    </source>
</evidence>
<organism evidence="1 2">
    <name type="scientific">Mesorhizobium intechi</name>
    <dbReference type="NCBI Taxonomy" id="537601"/>
    <lineage>
        <taxon>Bacteria</taxon>
        <taxon>Pseudomonadati</taxon>
        <taxon>Pseudomonadota</taxon>
        <taxon>Alphaproteobacteria</taxon>
        <taxon>Hyphomicrobiales</taxon>
        <taxon>Phyllobacteriaceae</taxon>
        <taxon>Mesorhizobium</taxon>
    </lineage>
</organism>
<dbReference type="OrthoDB" id="2608740at2"/>
<proteinExistence type="predicted"/>
<sequence>MELAAAFQVYSYGLPAQPGDIERLRQTYPHVPAGYFEIVREMTNLVLLWNRHGELRLWGPEHVMAMDRAYGVSAAIPGAMPYGDNGGGGELLVHGMGSAGLATYLVDTGSLFLDEDAPFVAPHLQGLLETAEGADLIFKLDQIPEEDIVPPRIEKGEYR</sequence>
<dbReference type="RefSeq" id="WP_143975194.1">
    <property type="nucleotide sequence ID" value="NZ_PNOT02000188.1"/>
</dbReference>